<accession>A0AAV6JZV8</accession>
<dbReference type="PANTHER" id="PTHR37389">
    <property type="entry name" value="NODULIN-24"/>
    <property type="match status" value="1"/>
</dbReference>
<evidence type="ECO:0008006" key="5">
    <source>
        <dbReference type="Google" id="ProtNLM"/>
    </source>
</evidence>
<feature type="compositionally biased region" description="Gly residues" evidence="1">
    <location>
        <begin position="61"/>
        <end position="78"/>
    </location>
</feature>
<keyword evidence="2" id="KW-0732">Signal</keyword>
<gene>
    <name evidence="3" type="ORF">RHGRI_018000</name>
</gene>
<organism evidence="3 4">
    <name type="scientific">Rhododendron griersonianum</name>
    <dbReference type="NCBI Taxonomy" id="479676"/>
    <lineage>
        <taxon>Eukaryota</taxon>
        <taxon>Viridiplantae</taxon>
        <taxon>Streptophyta</taxon>
        <taxon>Embryophyta</taxon>
        <taxon>Tracheophyta</taxon>
        <taxon>Spermatophyta</taxon>
        <taxon>Magnoliopsida</taxon>
        <taxon>eudicotyledons</taxon>
        <taxon>Gunneridae</taxon>
        <taxon>Pentapetalae</taxon>
        <taxon>asterids</taxon>
        <taxon>Ericales</taxon>
        <taxon>Ericaceae</taxon>
        <taxon>Ericoideae</taxon>
        <taxon>Rhodoreae</taxon>
        <taxon>Rhododendron</taxon>
    </lineage>
</organism>
<comment type="caution">
    <text evidence="3">The sequence shown here is derived from an EMBL/GenBank/DDBJ whole genome shotgun (WGS) entry which is preliminary data.</text>
</comment>
<dbReference type="EMBL" id="JACTNZ010000006">
    <property type="protein sequence ID" value="KAG5545705.1"/>
    <property type="molecule type" value="Genomic_DNA"/>
</dbReference>
<feature type="signal peptide" evidence="2">
    <location>
        <begin position="1"/>
        <end position="25"/>
    </location>
</feature>
<dbReference type="Proteomes" id="UP000823749">
    <property type="component" value="Chromosome 6"/>
</dbReference>
<feature type="compositionally biased region" description="Polar residues" evidence="1">
    <location>
        <begin position="30"/>
        <end position="40"/>
    </location>
</feature>
<evidence type="ECO:0000313" key="4">
    <source>
        <dbReference type="Proteomes" id="UP000823749"/>
    </source>
</evidence>
<feature type="region of interest" description="Disordered" evidence="1">
    <location>
        <begin position="28"/>
        <end position="93"/>
    </location>
</feature>
<evidence type="ECO:0000256" key="2">
    <source>
        <dbReference type="SAM" id="SignalP"/>
    </source>
</evidence>
<dbReference type="Pfam" id="PF07172">
    <property type="entry name" value="GRP"/>
    <property type="match status" value="1"/>
</dbReference>
<dbReference type="AlphaFoldDB" id="A0AAV6JZV8"/>
<dbReference type="PANTHER" id="PTHR37389:SF16">
    <property type="entry name" value="GLYCINE-RICH CELL WALL STRUCTURAL PROTEIN"/>
    <property type="match status" value="1"/>
</dbReference>
<dbReference type="InterPro" id="IPR010800">
    <property type="entry name" value="GRP"/>
</dbReference>
<evidence type="ECO:0000313" key="3">
    <source>
        <dbReference type="EMBL" id="KAG5545705.1"/>
    </source>
</evidence>
<keyword evidence="4" id="KW-1185">Reference proteome</keyword>
<reference evidence="3 4" key="1">
    <citation type="submission" date="2020-08" db="EMBL/GenBank/DDBJ databases">
        <title>Plant Genome Project.</title>
        <authorList>
            <person name="Zhang R.-G."/>
        </authorList>
    </citation>
    <scope>NUCLEOTIDE SEQUENCE [LARGE SCALE GENOMIC DNA]</scope>
    <source>
        <strain evidence="3">WSP0</strain>
        <tissue evidence="3">Leaf</tissue>
    </source>
</reference>
<sequence>MGSKVIVFLGLFLAIVLLITSEVTAKDLAETSTSTEQTNGVEDAKYGGEHGRGGGHEGGRGGHGGRGGGYEGGHGGRGGGHEGGRGGRGGGGY</sequence>
<evidence type="ECO:0000256" key="1">
    <source>
        <dbReference type="SAM" id="MobiDB-lite"/>
    </source>
</evidence>
<proteinExistence type="predicted"/>
<protein>
    <recommendedName>
        <fullName evidence="5">Glycine-rich protein</fullName>
    </recommendedName>
</protein>
<feature type="chain" id="PRO_5043697631" description="Glycine-rich protein" evidence="2">
    <location>
        <begin position="26"/>
        <end position="93"/>
    </location>
</feature>
<name>A0AAV6JZV8_9ERIC</name>
<feature type="compositionally biased region" description="Basic and acidic residues" evidence="1">
    <location>
        <begin position="42"/>
        <end position="60"/>
    </location>
</feature>